<dbReference type="Proteomes" id="UP001064879">
    <property type="component" value="Chromosome"/>
</dbReference>
<dbReference type="RefSeq" id="WP_265420059.1">
    <property type="nucleotide sequence ID" value="NZ_CP093443.1"/>
</dbReference>
<keyword evidence="3" id="KW-1185">Reference proteome</keyword>
<dbReference type="GO" id="GO:0004497">
    <property type="term" value="F:monooxygenase activity"/>
    <property type="evidence" value="ECO:0007669"/>
    <property type="project" value="UniProtKB-KW"/>
</dbReference>
<evidence type="ECO:0000259" key="1">
    <source>
        <dbReference type="Pfam" id="PF01494"/>
    </source>
</evidence>
<dbReference type="PRINTS" id="PR00420">
    <property type="entry name" value="RNGMNOXGNASE"/>
</dbReference>
<dbReference type="Pfam" id="PF01494">
    <property type="entry name" value="FAD_binding_3"/>
    <property type="match status" value="1"/>
</dbReference>
<sequence length="430" mass="46153">MITAATVDEQLKAVTSDEPRILIVGAGIAGITVAQLLRAHGLHPVLIDRSADAERMIGDNRAGYMLALMPMVDPVIDELGCRESYLEASVGIDRYIAHAHTGRVLRQDHLGALLAEYGDYRGISRAALLTVLTGSDCPIAFDTAVGRLSDDGESVSVTWAEDHPREERSPGDDFDVVVIADGMNSRTRGLVSGGPEEANPACADAVDTAWGGWVCWADADADVDAVDEVWGDGFFLGMYPVKDGIGVFLGCPDSRQPLGPRRFADEVRGRLRETTPRIDACLDAIAAAGDPFFWPLRDSRTQRWVHGRTVLLGDAAAGFLPTAGIGAGMAMEAAGVLAAELRTFADGHTDSSSTVSAAASFDPDAVLKRFESRQRPRVEAAHDNSRSLARMMFDRSRIVAAVRDQVFRFVSLKIALGPIVKLLKAPVGRM</sequence>
<dbReference type="InterPro" id="IPR051704">
    <property type="entry name" value="FAD_aromatic-hydroxylase"/>
</dbReference>
<gene>
    <name evidence="2" type="ORF">L1F31_07700</name>
</gene>
<keyword evidence="2" id="KW-0560">Oxidoreductase</keyword>
<dbReference type="PANTHER" id="PTHR46865">
    <property type="entry name" value="OXIDOREDUCTASE-RELATED"/>
    <property type="match status" value="1"/>
</dbReference>
<dbReference type="InterPro" id="IPR002938">
    <property type="entry name" value="FAD-bd"/>
</dbReference>
<dbReference type="SUPFAM" id="SSF51905">
    <property type="entry name" value="FAD/NAD(P)-binding domain"/>
    <property type="match status" value="1"/>
</dbReference>
<evidence type="ECO:0000313" key="3">
    <source>
        <dbReference type="Proteomes" id="UP001064879"/>
    </source>
</evidence>
<accession>A0ABY5SWV6</accession>
<dbReference type="InterPro" id="IPR036188">
    <property type="entry name" value="FAD/NAD-bd_sf"/>
</dbReference>
<proteinExistence type="predicted"/>
<evidence type="ECO:0000313" key="2">
    <source>
        <dbReference type="EMBL" id="UVI37521.1"/>
    </source>
</evidence>
<keyword evidence="2" id="KW-0503">Monooxygenase</keyword>
<dbReference type="Gene3D" id="3.50.50.60">
    <property type="entry name" value="FAD/NAD(P)-binding domain"/>
    <property type="match status" value="1"/>
</dbReference>
<dbReference type="PANTHER" id="PTHR46865:SF8">
    <property type="entry name" value="POSSIBLE OXIDOREDUCTASE"/>
    <property type="match status" value="1"/>
</dbReference>
<protein>
    <submittedName>
        <fullName evidence="2">FAD-dependent monooxygenase</fullName>
    </submittedName>
</protein>
<organism evidence="2 3">
    <name type="scientific">Brevibacterium spongiae</name>
    <dbReference type="NCBI Taxonomy" id="2909672"/>
    <lineage>
        <taxon>Bacteria</taxon>
        <taxon>Bacillati</taxon>
        <taxon>Actinomycetota</taxon>
        <taxon>Actinomycetes</taxon>
        <taxon>Micrococcales</taxon>
        <taxon>Brevibacteriaceae</taxon>
        <taxon>Brevibacterium</taxon>
    </lineage>
</organism>
<feature type="domain" description="FAD-binding" evidence="1">
    <location>
        <begin position="21"/>
        <end position="352"/>
    </location>
</feature>
<name>A0ABY5SWV6_9MICO</name>
<dbReference type="EMBL" id="CP093443">
    <property type="protein sequence ID" value="UVI37521.1"/>
    <property type="molecule type" value="Genomic_DNA"/>
</dbReference>
<reference evidence="2" key="1">
    <citation type="submission" date="2022-03" db="EMBL/GenBank/DDBJ databases">
        <title>Brevibacterium spongiae sp. nov., isolated from marine sponge.</title>
        <authorList>
            <person name="Li Z."/>
            <person name="Zhang M."/>
        </authorList>
    </citation>
    <scope>NUCLEOTIDE SEQUENCE</scope>
    <source>
        <strain evidence="2">WHS-Z9</strain>
    </source>
</reference>